<evidence type="ECO:0000313" key="2">
    <source>
        <dbReference type="EMBL" id="KAK1400523.1"/>
    </source>
</evidence>
<gene>
    <name evidence="2" type="ORF">POM88_000128</name>
</gene>
<comment type="caution">
    <text evidence="2">The sequence shown here is derived from an EMBL/GenBank/DDBJ whole genome shotgun (WGS) entry which is preliminary data.</text>
</comment>
<dbReference type="PROSITE" id="PS50181">
    <property type="entry name" value="FBOX"/>
    <property type="match status" value="1"/>
</dbReference>
<dbReference type="InterPro" id="IPR050796">
    <property type="entry name" value="SCF_F-box_component"/>
</dbReference>
<dbReference type="InterPro" id="IPR036047">
    <property type="entry name" value="F-box-like_dom_sf"/>
</dbReference>
<organism evidence="2 3">
    <name type="scientific">Heracleum sosnowskyi</name>
    <dbReference type="NCBI Taxonomy" id="360622"/>
    <lineage>
        <taxon>Eukaryota</taxon>
        <taxon>Viridiplantae</taxon>
        <taxon>Streptophyta</taxon>
        <taxon>Embryophyta</taxon>
        <taxon>Tracheophyta</taxon>
        <taxon>Spermatophyta</taxon>
        <taxon>Magnoliopsida</taxon>
        <taxon>eudicotyledons</taxon>
        <taxon>Gunneridae</taxon>
        <taxon>Pentapetalae</taxon>
        <taxon>asterids</taxon>
        <taxon>campanulids</taxon>
        <taxon>Apiales</taxon>
        <taxon>Apiaceae</taxon>
        <taxon>Apioideae</taxon>
        <taxon>apioid superclade</taxon>
        <taxon>Tordylieae</taxon>
        <taxon>Tordyliinae</taxon>
        <taxon>Heracleum</taxon>
    </lineage>
</organism>
<dbReference type="InterPro" id="IPR013187">
    <property type="entry name" value="F-box-assoc_dom_typ3"/>
</dbReference>
<dbReference type="Gene3D" id="1.20.1280.50">
    <property type="match status" value="1"/>
</dbReference>
<dbReference type="Pfam" id="PF08268">
    <property type="entry name" value="FBA_3"/>
    <property type="match status" value="1"/>
</dbReference>
<evidence type="ECO:0000259" key="1">
    <source>
        <dbReference type="PROSITE" id="PS50181"/>
    </source>
</evidence>
<dbReference type="Proteomes" id="UP001237642">
    <property type="component" value="Unassembled WGS sequence"/>
</dbReference>
<feature type="domain" description="F-box" evidence="1">
    <location>
        <begin position="173"/>
        <end position="225"/>
    </location>
</feature>
<dbReference type="SUPFAM" id="SSF81383">
    <property type="entry name" value="F-box domain"/>
    <property type="match status" value="1"/>
</dbReference>
<dbReference type="InterPro" id="IPR017451">
    <property type="entry name" value="F-box-assoc_interact_dom"/>
</dbReference>
<dbReference type="PANTHER" id="PTHR31672:SF13">
    <property type="entry name" value="F-BOX PROTEIN CPR30-LIKE"/>
    <property type="match status" value="1"/>
</dbReference>
<dbReference type="EMBL" id="JAUIZM010000001">
    <property type="protein sequence ID" value="KAK1400523.1"/>
    <property type="molecule type" value="Genomic_DNA"/>
</dbReference>
<sequence length="553" mass="63492">MRLNEENRIRIINNLKDTNCPRLNKNAVVVKREYPPVYWPGIKIKSIPLKPERQPNNKLSGFFHAQLRIIRSLNKKKKKGMLSSNKSVDNLSSIASSWTSNCSKSISVDNQIIASSWTSNCSKSISNKSVDNLSIIASSSTSNCSKYKTSLINYQFSDTGRSGPILKRHRINRRRLSDLPKELLAEILVRLPVKYILRCRCVLKSWNSFIKSPVFVGLQLDYQKQLISAHHNHHYPKYLLFQNRVTFDLTLRFDRVKCEKYCILQFLPGFSVNTWFALAYGLICASTILDDDKFYNRNIYLWNPLVNKYKTIPDSPLPCKQNWKAWEALAFGFLPEVNDFVVIHIIKPCLPVHPHSVVIGVYSLNTDSWKKSSQDNVFISGISGNHDDVVFVNGAAFWVGANSNKKKTLMCFDTKTDILSEISLPDSVAYEPFVPVIHPFGQSIAYFIWKEGVIHFDMWVLKYAHMNEFTWEKKMCVTPSEDVEEEVLGVRNNGDPILAKSKHLISYNLDSHQAYGFVHSRDRWTPNCPYEEGHGPPYVIRPFVESLVMLNND</sequence>
<dbReference type="SMART" id="SM00256">
    <property type="entry name" value="FBOX"/>
    <property type="match status" value="1"/>
</dbReference>
<dbReference type="InterPro" id="IPR001810">
    <property type="entry name" value="F-box_dom"/>
</dbReference>
<dbReference type="NCBIfam" id="TIGR01640">
    <property type="entry name" value="F_box_assoc_1"/>
    <property type="match status" value="1"/>
</dbReference>
<keyword evidence="3" id="KW-1185">Reference proteome</keyword>
<dbReference type="AlphaFoldDB" id="A0AAD8JAV0"/>
<evidence type="ECO:0000313" key="3">
    <source>
        <dbReference type="Proteomes" id="UP001237642"/>
    </source>
</evidence>
<proteinExistence type="predicted"/>
<dbReference type="CDD" id="cd22157">
    <property type="entry name" value="F-box_AtFBW1-like"/>
    <property type="match status" value="1"/>
</dbReference>
<accession>A0AAD8JAV0</accession>
<name>A0AAD8JAV0_9APIA</name>
<reference evidence="2" key="1">
    <citation type="submission" date="2023-02" db="EMBL/GenBank/DDBJ databases">
        <title>Genome of toxic invasive species Heracleum sosnowskyi carries increased number of genes despite the absence of recent whole-genome duplications.</title>
        <authorList>
            <person name="Schelkunov M."/>
            <person name="Shtratnikova V."/>
            <person name="Makarenko M."/>
            <person name="Klepikova A."/>
            <person name="Omelchenko D."/>
            <person name="Novikova G."/>
            <person name="Obukhova E."/>
            <person name="Bogdanov V."/>
            <person name="Penin A."/>
            <person name="Logacheva M."/>
        </authorList>
    </citation>
    <scope>NUCLEOTIDE SEQUENCE</scope>
    <source>
        <strain evidence="2">Hsosn_3</strain>
        <tissue evidence="2">Leaf</tissue>
    </source>
</reference>
<dbReference type="Pfam" id="PF00646">
    <property type="entry name" value="F-box"/>
    <property type="match status" value="1"/>
</dbReference>
<reference evidence="2" key="2">
    <citation type="submission" date="2023-05" db="EMBL/GenBank/DDBJ databases">
        <authorList>
            <person name="Schelkunov M.I."/>
        </authorList>
    </citation>
    <scope>NUCLEOTIDE SEQUENCE</scope>
    <source>
        <strain evidence="2">Hsosn_3</strain>
        <tissue evidence="2">Leaf</tissue>
    </source>
</reference>
<protein>
    <submittedName>
        <fullName evidence="2">F-box domain-containing protein</fullName>
    </submittedName>
</protein>
<dbReference type="PANTHER" id="PTHR31672">
    <property type="entry name" value="BNACNNG10540D PROTEIN"/>
    <property type="match status" value="1"/>
</dbReference>